<dbReference type="Pfam" id="PF24394">
    <property type="entry name" value="TMEM62_C"/>
    <property type="match status" value="1"/>
</dbReference>
<dbReference type="AlphaFoldDB" id="A0A8S4FKY4"/>
<dbReference type="GO" id="GO:0016787">
    <property type="term" value="F:hydrolase activity"/>
    <property type="evidence" value="ECO:0007669"/>
    <property type="project" value="InterPro"/>
</dbReference>
<feature type="transmembrane region" description="Helical" evidence="1">
    <location>
        <begin position="586"/>
        <end position="604"/>
    </location>
</feature>
<organism evidence="5 6">
    <name type="scientific">Plutella xylostella</name>
    <name type="common">Diamondback moth</name>
    <name type="synonym">Plutella maculipennis</name>
    <dbReference type="NCBI Taxonomy" id="51655"/>
    <lineage>
        <taxon>Eukaryota</taxon>
        <taxon>Metazoa</taxon>
        <taxon>Ecdysozoa</taxon>
        <taxon>Arthropoda</taxon>
        <taxon>Hexapoda</taxon>
        <taxon>Insecta</taxon>
        <taxon>Pterygota</taxon>
        <taxon>Neoptera</taxon>
        <taxon>Endopterygota</taxon>
        <taxon>Lepidoptera</taxon>
        <taxon>Glossata</taxon>
        <taxon>Ditrysia</taxon>
        <taxon>Yponomeutoidea</taxon>
        <taxon>Plutellidae</taxon>
        <taxon>Plutella</taxon>
    </lineage>
</organism>
<protein>
    <submittedName>
        <fullName evidence="5">(diamondback moth) hypothetical protein</fullName>
    </submittedName>
</protein>
<dbReference type="Gene3D" id="3.60.21.10">
    <property type="match status" value="1"/>
</dbReference>
<dbReference type="CDD" id="cd07401">
    <property type="entry name" value="MPP_TMEM62_N"/>
    <property type="match status" value="1"/>
</dbReference>
<dbReference type="PANTHER" id="PTHR14795:SF0">
    <property type="entry name" value="TRANSMEMBRANE PROTEIN 62"/>
    <property type="match status" value="1"/>
</dbReference>
<keyword evidence="1" id="KW-0472">Membrane</keyword>
<comment type="caution">
    <text evidence="5">The sequence shown here is derived from an EMBL/GenBank/DDBJ whole genome shotgun (WGS) entry which is preliminary data.</text>
</comment>
<proteinExistence type="predicted"/>
<dbReference type="InterPro" id="IPR029052">
    <property type="entry name" value="Metallo-depent_PP-like"/>
</dbReference>
<feature type="transmembrane region" description="Helical" evidence="1">
    <location>
        <begin position="546"/>
        <end position="565"/>
    </location>
</feature>
<reference evidence="5" key="1">
    <citation type="submission" date="2020-11" db="EMBL/GenBank/DDBJ databases">
        <authorList>
            <person name="Whiteford S."/>
        </authorList>
    </citation>
    <scope>NUCLEOTIDE SEQUENCE</scope>
</reference>
<evidence type="ECO:0000256" key="1">
    <source>
        <dbReference type="SAM" id="Phobius"/>
    </source>
</evidence>
<evidence type="ECO:0000313" key="5">
    <source>
        <dbReference type="EMBL" id="CAG9129152.1"/>
    </source>
</evidence>
<evidence type="ECO:0000259" key="4">
    <source>
        <dbReference type="Pfam" id="PF24394"/>
    </source>
</evidence>
<evidence type="ECO:0000313" key="6">
    <source>
        <dbReference type="Proteomes" id="UP000653454"/>
    </source>
</evidence>
<feature type="transmembrane region" description="Helical" evidence="1">
    <location>
        <begin position="441"/>
        <end position="469"/>
    </location>
</feature>
<gene>
    <name evidence="5" type="ORF">PLXY2_LOCUS9471</name>
</gene>
<name>A0A8S4FKY4_PLUXY</name>
<keyword evidence="1" id="KW-1133">Transmembrane helix</keyword>
<dbReference type="EMBL" id="CAJHNJ030000037">
    <property type="protein sequence ID" value="CAG9129152.1"/>
    <property type="molecule type" value="Genomic_DNA"/>
</dbReference>
<dbReference type="Pfam" id="PF24384">
    <property type="entry name" value="Ig_TMM62"/>
    <property type="match status" value="1"/>
</dbReference>
<dbReference type="InterPro" id="IPR056230">
    <property type="entry name" value="TMEM62_C"/>
</dbReference>
<feature type="domain" description="TMEM62 C-terminal" evidence="4">
    <location>
        <begin position="475"/>
        <end position="567"/>
    </location>
</feature>
<feature type="domain" description="Calcineurin-like phosphoesterase" evidence="2">
    <location>
        <begin position="65"/>
        <end position="279"/>
    </location>
</feature>
<dbReference type="Proteomes" id="UP000653454">
    <property type="component" value="Unassembled WGS sequence"/>
</dbReference>
<dbReference type="InterPro" id="IPR041871">
    <property type="entry name" value="MPP_TMEM62"/>
</dbReference>
<dbReference type="InterPro" id="IPR004843">
    <property type="entry name" value="Calcineurin-like_PHP"/>
</dbReference>
<evidence type="ECO:0000259" key="2">
    <source>
        <dbReference type="Pfam" id="PF00149"/>
    </source>
</evidence>
<accession>A0A8S4FKY4</accession>
<feature type="domain" description="TMEM62 Ig-like" evidence="3">
    <location>
        <begin position="328"/>
        <end position="431"/>
    </location>
</feature>
<dbReference type="Pfam" id="PF00149">
    <property type="entry name" value="Metallophos"/>
    <property type="match status" value="1"/>
</dbReference>
<feature type="transmembrane region" description="Helical" evidence="1">
    <location>
        <begin position="490"/>
        <end position="509"/>
    </location>
</feature>
<dbReference type="SUPFAM" id="SSF56300">
    <property type="entry name" value="Metallo-dependent phosphatases"/>
    <property type="match status" value="1"/>
</dbReference>
<dbReference type="PANTHER" id="PTHR14795">
    <property type="entry name" value="HELICASE RELATED"/>
    <property type="match status" value="1"/>
</dbReference>
<dbReference type="InterPro" id="IPR056229">
    <property type="entry name" value="Ig_TMM62"/>
</dbReference>
<evidence type="ECO:0000259" key="3">
    <source>
        <dbReference type="Pfam" id="PF24384"/>
    </source>
</evidence>
<keyword evidence="6" id="KW-1185">Reference proteome</keyword>
<sequence length="655" mass="75086">MIFSKIAISLIVALLLLSIFMSNLLNLIATDHNFYIEDRDGGINFTKYIGNKYNSVGSSPKNLIWFLQISDIHISIFRDPGRISQFQQFCDSTVKKVKPLVVLATGDLTDAKAKDNLGSSQVKTEWVYYYNIIKESGVTDDTVWLDIRGNHDNFNIKALNDQANYFRNYSVQGSLRPKSYVHIDESNGVKVAFMGIDACPEPGLRRPFNFIGVLDTREQQNIAKLYAEAKDKADHIVWFGHYPTSCIVMLDKEPEKMNLRKMIGESHSSQAYLCGHLHSMGGLVPFMYTKQKAGYLELELGDWKDNRLYRLVAIDHGHLSFIDQKHNVWPLVLVTNPKNARYLMPGREPLALSLASTHVRILAFSDVNIKTVEISFDKVHWMACYNVEGPLYVAQWTPSLYKEGLHNMYVRVVDELDKEAFIEHPFSLDGSIINFPVTPRILLMLDAGVVFQAVFSTLLILNVVPLVIMRITKQPPQPGRSFHQRMIRRMWLLSKVDRIFYPIVLYALYLPFGPWSIGELIDGHIGVIFAWGILIKGSFLPEPFTYIYGGVQLMFVQIPLILVLAQTLDYYLAEQYTRGYKRVVKHFPFILLLSVQLLLAYFFWLEYGTLSFILGPLRTWSVPLSILLWYKTMTLPPDVCRKLLRLYEPTSQAPL</sequence>
<keyword evidence="1" id="KW-0812">Transmembrane</keyword>